<dbReference type="InterPro" id="IPR051708">
    <property type="entry name" value="Plant_Aspart_Prot_A1"/>
</dbReference>
<dbReference type="GO" id="GO:0005576">
    <property type="term" value="C:extracellular region"/>
    <property type="evidence" value="ECO:0007669"/>
    <property type="project" value="TreeGrafter"/>
</dbReference>
<sequence length="514" mass="57169">MAIPLIEEATTEETVPEEIKEVLDSYTDIMPESLPQTLPPRRGIDHEIELLPGVKPPAKNAYRMAPPELAELRKQLDELLKAGFIRPAKAPYGAPVFYEYLDQFVIVYLDDIVVYSTTLEEHKVHLKLVFDKLQQNQLTKSHGKFPFQYSNALVVSVPIGSPPQQMDMVVDTGSQLSWIQCHGKVRRKSVKPMINWFDPYLSSSFSFLPCNTTLCRPRIPDFTLPTSCDPTRHCHYSYFYADGTLAEGNLVTEKFTFSNSLTTRSLLLGCATASTQNRGMLGMNTGRLSFISQAKISKFSYCVPDRTGSDLTGLFYLGDNPNSAKFKYVNMLTFPKSRLSPNLDKSAYTLPMKGIRIGNNKLNISPAVFKPDPSGAGQTMIDSGSDLTYLVDEAYSKVREEMVRLVGPMMKKGYEYAAVADMCFDGAVAAAVGRRIGDMWFQFENGVEILVGKGEGLLTEVEEGVKCVGIGRSDRLVTESNIIGNVHQQNMWVEYDLSNKRIGFGVAKCSGLKA</sequence>
<keyword evidence="5" id="KW-0325">Glycoprotein</keyword>
<dbReference type="Gene3D" id="3.10.10.10">
    <property type="entry name" value="HIV Type 1 Reverse Transcriptase, subunit A, domain 1"/>
    <property type="match status" value="1"/>
</dbReference>
<dbReference type="GO" id="GO:0006508">
    <property type="term" value="P:proteolysis"/>
    <property type="evidence" value="ECO:0007669"/>
    <property type="project" value="UniProtKB-KW"/>
</dbReference>
<evidence type="ECO:0000256" key="7">
    <source>
        <dbReference type="RuleBase" id="RU000454"/>
    </source>
</evidence>
<dbReference type="PANTHER" id="PTHR47967">
    <property type="entry name" value="OS07G0603500 PROTEIN-RELATED"/>
    <property type="match status" value="1"/>
</dbReference>
<dbReference type="RefSeq" id="XP_022932477.1">
    <property type="nucleotide sequence ID" value="XM_023076709.1"/>
</dbReference>
<dbReference type="InterPro" id="IPR043502">
    <property type="entry name" value="DNA/RNA_pol_sf"/>
</dbReference>
<evidence type="ECO:0000256" key="5">
    <source>
        <dbReference type="ARBA" id="ARBA00023180"/>
    </source>
</evidence>
<dbReference type="SUPFAM" id="SSF50630">
    <property type="entry name" value="Acid proteases"/>
    <property type="match status" value="1"/>
</dbReference>
<dbReference type="InterPro" id="IPR001969">
    <property type="entry name" value="Aspartic_peptidase_AS"/>
</dbReference>
<evidence type="ECO:0000313" key="9">
    <source>
        <dbReference type="Proteomes" id="UP000504609"/>
    </source>
</evidence>
<proteinExistence type="inferred from homology"/>
<accession>A0A6J1EWT2</accession>
<dbReference type="InterPro" id="IPR033121">
    <property type="entry name" value="PEPTIDASE_A1"/>
</dbReference>
<reference evidence="10" key="1">
    <citation type="submission" date="2025-08" db="UniProtKB">
        <authorList>
            <consortium name="RefSeq"/>
        </authorList>
    </citation>
    <scope>IDENTIFICATION</scope>
    <source>
        <tissue evidence="10">Young leaves</tissue>
    </source>
</reference>
<keyword evidence="2 7" id="KW-0645">Protease</keyword>
<evidence type="ECO:0000256" key="3">
    <source>
        <dbReference type="ARBA" id="ARBA00022750"/>
    </source>
</evidence>
<keyword evidence="4 7" id="KW-0378">Hydrolase</keyword>
<dbReference type="InterPro" id="IPR032799">
    <property type="entry name" value="TAXi_C"/>
</dbReference>
<dbReference type="InterPro" id="IPR032861">
    <property type="entry name" value="TAXi_N"/>
</dbReference>
<evidence type="ECO:0000256" key="4">
    <source>
        <dbReference type="ARBA" id="ARBA00022801"/>
    </source>
</evidence>
<dbReference type="Proteomes" id="UP000504609">
    <property type="component" value="Unplaced"/>
</dbReference>
<keyword evidence="9" id="KW-1185">Reference proteome</keyword>
<dbReference type="InterPro" id="IPR043128">
    <property type="entry name" value="Rev_trsase/Diguanyl_cyclase"/>
</dbReference>
<feature type="active site" evidence="6">
    <location>
        <position position="171"/>
    </location>
</feature>
<dbReference type="GO" id="GO:0004190">
    <property type="term" value="F:aspartic-type endopeptidase activity"/>
    <property type="evidence" value="ECO:0007669"/>
    <property type="project" value="UniProtKB-KW"/>
</dbReference>
<comment type="similarity">
    <text evidence="1 7">Belongs to the peptidase A1 family.</text>
</comment>
<dbReference type="AlphaFoldDB" id="A0A6J1EWT2"/>
<dbReference type="PANTHER" id="PTHR47967:SF31">
    <property type="entry name" value="ASPARTYL PROTEASE FAMILY PROTEIN"/>
    <property type="match status" value="1"/>
</dbReference>
<dbReference type="PROSITE" id="PS00141">
    <property type="entry name" value="ASP_PROTEASE"/>
    <property type="match status" value="1"/>
</dbReference>
<dbReference type="PRINTS" id="PR00792">
    <property type="entry name" value="PEPSIN"/>
</dbReference>
<feature type="active site" evidence="6">
    <location>
        <position position="382"/>
    </location>
</feature>
<dbReference type="InterPro" id="IPR034161">
    <property type="entry name" value="Pepsin-like_plant"/>
</dbReference>
<evidence type="ECO:0000256" key="6">
    <source>
        <dbReference type="PIRSR" id="PIRSR601461-1"/>
    </source>
</evidence>
<dbReference type="InterPro" id="IPR001461">
    <property type="entry name" value="Aspartic_peptidase_A1"/>
</dbReference>
<dbReference type="SUPFAM" id="SSF56672">
    <property type="entry name" value="DNA/RNA polymerases"/>
    <property type="match status" value="1"/>
</dbReference>
<evidence type="ECO:0000313" key="10">
    <source>
        <dbReference type="RefSeq" id="XP_022932477.1"/>
    </source>
</evidence>
<dbReference type="InterPro" id="IPR021109">
    <property type="entry name" value="Peptidase_aspartic_dom_sf"/>
</dbReference>
<feature type="domain" description="Peptidase A1" evidence="8">
    <location>
        <begin position="153"/>
        <end position="505"/>
    </location>
</feature>
<evidence type="ECO:0000259" key="8">
    <source>
        <dbReference type="PROSITE" id="PS51767"/>
    </source>
</evidence>
<protein>
    <submittedName>
        <fullName evidence="10">Aspartic proteinase PCS1-like</fullName>
    </submittedName>
</protein>
<dbReference type="CDD" id="cd05476">
    <property type="entry name" value="pepsin_A_like_plant"/>
    <property type="match status" value="1"/>
</dbReference>
<keyword evidence="3 7" id="KW-0064">Aspartyl protease</keyword>
<evidence type="ECO:0000256" key="2">
    <source>
        <dbReference type="ARBA" id="ARBA00022670"/>
    </source>
</evidence>
<dbReference type="Gene3D" id="3.30.70.270">
    <property type="match status" value="1"/>
</dbReference>
<dbReference type="GeneID" id="111438883"/>
<organism evidence="9 10">
    <name type="scientific">Cucurbita moschata</name>
    <name type="common">Winter crookneck squash</name>
    <name type="synonym">Cucurbita pepo var. moschata</name>
    <dbReference type="NCBI Taxonomy" id="3662"/>
    <lineage>
        <taxon>Eukaryota</taxon>
        <taxon>Viridiplantae</taxon>
        <taxon>Streptophyta</taxon>
        <taxon>Embryophyta</taxon>
        <taxon>Tracheophyta</taxon>
        <taxon>Spermatophyta</taxon>
        <taxon>Magnoliopsida</taxon>
        <taxon>eudicotyledons</taxon>
        <taxon>Gunneridae</taxon>
        <taxon>Pentapetalae</taxon>
        <taxon>rosids</taxon>
        <taxon>fabids</taxon>
        <taxon>Cucurbitales</taxon>
        <taxon>Cucurbitaceae</taxon>
        <taxon>Cucurbiteae</taxon>
        <taxon>Cucurbita</taxon>
    </lineage>
</organism>
<evidence type="ECO:0000256" key="1">
    <source>
        <dbReference type="ARBA" id="ARBA00007447"/>
    </source>
</evidence>
<name>A0A6J1EWT2_CUCMO</name>
<gene>
    <name evidence="10" type="primary">LOC111438883</name>
</gene>
<dbReference type="Pfam" id="PF14541">
    <property type="entry name" value="TAXi_C"/>
    <property type="match status" value="1"/>
</dbReference>
<dbReference type="PROSITE" id="PS51767">
    <property type="entry name" value="PEPTIDASE_A1"/>
    <property type="match status" value="1"/>
</dbReference>
<dbReference type="KEGG" id="cmos:111438883"/>
<dbReference type="Pfam" id="PF14543">
    <property type="entry name" value="TAXi_N"/>
    <property type="match status" value="1"/>
</dbReference>
<dbReference type="Gene3D" id="2.40.70.10">
    <property type="entry name" value="Acid Proteases"/>
    <property type="match status" value="2"/>
</dbReference>